<dbReference type="Proteomes" id="UP000661193">
    <property type="component" value="Unassembled WGS sequence"/>
</dbReference>
<name>A0ABS1UR07_9ACTN</name>
<dbReference type="RefSeq" id="WP_203223194.1">
    <property type="nucleotide sequence ID" value="NZ_JAETXL010000007.1"/>
</dbReference>
<keyword evidence="2" id="KW-1185">Reference proteome</keyword>
<accession>A0ABS1UR07</accession>
<comment type="caution">
    <text evidence="1">The sequence shown here is derived from an EMBL/GenBank/DDBJ whole genome shotgun (WGS) entry which is preliminary data.</text>
</comment>
<evidence type="ECO:0000313" key="2">
    <source>
        <dbReference type="Proteomes" id="UP000661193"/>
    </source>
</evidence>
<gene>
    <name evidence="1" type="ORF">JMF97_21770</name>
</gene>
<protein>
    <submittedName>
        <fullName evidence="1">Uncharacterized protein</fullName>
    </submittedName>
</protein>
<reference evidence="1 2" key="1">
    <citation type="submission" date="2021-01" db="EMBL/GenBank/DDBJ databases">
        <title>Genome sequencing of Micromonospora fiedleri MG-37.</title>
        <authorList>
            <person name="Moreland P.E.J."/>
            <person name="Stach J.E.M."/>
        </authorList>
    </citation>
    <scope>NUCLEOTIDE SEQUENCE [LARGE SCALE GENOMIC DNA]</scope>
    <source>
        <strain evidence="1 2">MG-37</strain>
    </source>
</reference>
<evidence type="ECO:0000313" key="1">
    <source>
        <dbReference type="EMBL" id="MBL6278791.1"/>
    </source>
</evidence>
<proteinExistence type="predicted"/>
<sequence>MTAVTRLWRLRRFGGMAVTRGCGYRNYGDMEWIKRWGHGGAVLDVGGEGGS</sequence>
<organism evidence="1 2">
    <name type="scientific">Micromonospora fiedleri</name>
    <dbReference type="NCBI Taxonomy" id="1157498"/>
    <lineage>
        <taxon>Bacteria</taxon>
        <taxon>Bacillati</taxon>
        <taxon>Actinomycetota</taxon>
        <taxon>Actinomycetes</taxon>
        <taxon>Micromonosporales</taxon>
        <taxon>Micromonosporaceae</taxon>
        <taxon>Micromonospora</taxon>
    </lineage>
</organism>
<dbReference type="EMBL" id="JAETXL010000007">
    <property type="protein sequence ID" value="MBL6278791.1"/>
    <property type="molecule type" value="Genomic_DNA"/>
</dbReference>